<dbReference type="EMBL" id="JXXE01000087">
    <property type="protein sequence ID" value="KIZ47370.1"/>
    <property type="molecule type" value="Genomic_DNA"/>
</dbReference>
<evidence type="ECO:0000313" key="1">
    <source>
        <dbReference type="EMBL" id="KIZ47370.1"/>
    </source>
</evidence>
<name>A0A0D7F3L1_RHOPL</name>
<dbReference type="PATRIC" id="fig|1076.23.peg.26"/>
<sequence length="156" mass="17024">MSDVKASIGTSIRVTSPGRDLTADGLRQVYEILGLLAHDVFKKTPCVADLKPAGRVVAKDLINSAKIPFLTITPNLTRAISTSQQVGDSNGIDAVAGTLYENLTDPEWAKRKTEDRPRATHDRSDKSWNYAQQVGSAVADFGHQDGAYEKQYYADI</sequence>
<protein>
    <submittedName>
        <fullName evidence="1">Uncharacterized protein</fullName>
    </submittedName>
</protein>
<accession>A0A0D7F3L1</accession>
<dbReference type="Proteomes" id="UP000032515">
    <property type="component" value="Unassembled WGS sequence"/>
</dbReference>
<evidence type="ECO:0000313" key="2">
    <source>
        <dbReference type="Proteomes" id="UP000032515"/>
    </source>
</evidence>
<reference evidence="1 2" key="1">
    <citation type="submission" date="2014-11" db="EMBL/GenBank/DDBJ databases">
        <title>Genomics and ecophysiology of heterotrophic nitrogen fixing bacteria isolated from estuarine surface water.</title>
        <authorList>
            <person name="Bentzon-Tilia M."/>
            <person name="Severin I."/>
            <person name="Hansen L.H."/>
            <person name="Riemann L."/>
        </authorList>
    </citation>
    <scope>NUCLEOTIDE SEQUENCE [LARGE SCALE GENOMIC DNA]</scope>
    <source>
        <strain evidence="1 2">BAL398</strain>
    </source>
</reference>
<organism evidence="1 2">
    <name type="scientific">Rhodopseudomonas palustris</name>
    <dbReference type="NCBI Taxonomy" id="1076"/>
    <lineage>
        <taxon>Bacteria</taxon>
        <taxon>Pseudomonadati</taxon>
        <taxon>Pseudomonadota</taxon>
        <taxon>Alphaproteobacteria</taxon>
        <taxon>Hyphomicrobiales</taxon>
        <taxon>Nitrobacteraceae</taxon>
        <taxon>Rhodopseudomonas</taxon>
    </lineage>
</organism>
<dbReference type="AlphaFoldDB" id="A0A0D7F3L1"/>
<proteinExistence type="predicted"/>
<dbReference type="OrthoDB" id="8264500at2"/>
<gene>
    <name evidence="1" type="ORF">OO17_04750</name>
</gene>
<dbReference type="RefSeq" id="WP_044406382.1">
    <property type="nucleotide sequence ID" value="NZ_JXXE01000087.1"/>
</dbReference>
<comment type="caution">
    <text evidence="1">The sequence shown here is derived from an EMBL/GenBank/DDBJ whole genome shotgun (WGS) entry which is preliminary data.</text>
</comment>